<proteinExistence type="predicted"/>
<dbReference type="Proteomes" id="UP000708805">
    <property type="component" value="Unassembled WGS sequence"/>
</dbReference>
<evidence type="ECO:0000313" key="2">
    <source>
        <dbReference type="Proteomes" id="UP000708805"/>
    </source>
</evidence>
<reference evidence="1" key="1">
    <citation type="submission" date="2021-04" db="EMBL/GenBank/DDBJ databases">
        <title>Genomic characterization of endocarditis-associated Neisseria elongata subsp. nitroreducens.</title>
        <authorList>
            <person name="Schorner M."/>
            <person name="Passarelli-Araujo H."/>
            <person name="Scheffer M."/>
            <person name="Barazzetti F."/>
            <person name="Martins J."/>
            <person name="Machado H."/>
            <person name="Palmeiro J."/>
            <person name="Bazzo M."/>
        </authorList>
    </citation>
    <scope>NUCLEOTIDE SEQUENCE</scope>
    <source>
        <strain evidence="1">Nel_M001</strain>
    </source>
</reference>
<protein>
    <submittedName>
        <fullName evidence="1">Phage tail protein I</fullName>
    </submittedName>
</protein>
<dbReference type="Pfam" id="PF09684">
    <property type="entry name" value="Tail_P2_I"/>
    <property type="match status" value="1"/>
</dbReference>
<sequence length="191" mass="21662">MGIMPSGSTPLQHMLAQITTEELAAIDCREIIRAHDTAACDEKWLPWLAWENSIGDAEGWMFAETEEAQRRLITDFVAKHQNKGTPAVIRRLFRDLQLGEVDIIERASFLRWNGAAKFDGTYRFGGEAGDWAKYAVIVRRPVSNRQAAQLRDILGQITPLRCELVYIDFRNTPLKWNGEITFDGTYNFGAA</sequence>
<dbReference type="InterPro" id="IPR006521">
    <property type="entry name" value="Tail_protein_I"/>
</dbReference>
<accession>A0A9X1CPI3</accession>
<evidence type="ECO:0000313" key="1">
    <source>
        <dbReference type="EMBL" id="MBS9340080.1"/>
    </source>
</evidence>
<dbReference type="RefSeq" id="WP_214037513.1">
    <property type="nucleotide sequence ID" value="NZ_JAGJWT010000002.1"/>
</dbReference>
<dbReference type="EMBL" id="JAGJWT010000002">
    <property type="protein sequence ID" value="MBS9340080.1"/>
    <property type="molecule type" value="Genomic_DNA"/>
</dbReference>
<name>A0A9X1CPI3_NEIEL</name>
<dbReference type="NCBIfam" id="TIGR01634">
    <property type="entry name" value="tail_P2_I"/>
    <property type="match status" value="1"/>
</dbReference>
<comment type="caution">
    <text evidence="1">The sequence shown here is derived from an EMBL/GenBank/DDBJ whole genome shotgun (WGS) entry which is preliminary data.</text>
</comment>
<organism evidence="1 2">
    <name type="scientific">Neisseria elongata subsp. nitroreducens</name>
    <dbReference type="NCBI Taxonomy" id="90367"/>
    <lineage>
        <taxon>Bacteria</taxon>
        <taxon>Pseudomonadati</taxon>
        <taxon>Pseudomonadota</taxon>
        <taxon>Betaproteobacteria</taxon>
        <taxon>Neisseriales</taxon>
        <taxon>Neisseriaceae</taxon>
        <taxon>Neisseria</taxon>
    </lineage>
</organism>
<dbReference type="AlphaFoldDB" id="A0A9X1CPI3"/>
<gene>
    <name evidence="1" type="ORF">J8641_04450</name>
</gene>